<reference evidence="1" key="1">
    <citation type="journal article" date="2023" name="Mol. Biol. Evol.">
        <title>Third-Generation Sequencing Reveals the Adaptive Role of the Epigenome in Three Deep-Sea Polychaetes.</title>
        <authorList>
            <person name="Perez M."/>
            <person name="Aroh O."/>
            <person name="Sun Y."/>
            <person name="Lan Y."/>
            <person name="Juniper S.K."/>
            <person name="Young C.R."/>
            <person name="Angers B."/>
            <person name="Qian P.Y."/>
        </authorList>
    </citation>
    <scope>NUCLEOTIDE SEQUENCE</scope>
    <source>
        <strain evidence="1">R07B-5</strain>
    </source>
</reference>
<dbReference type="InterPro" id="IPR015915">
    <property type="entry name" value="Kelch-typ_b-propeller"/>
</dbReference>
<keyword evidence="2" id="KW-1185">Reference proteome</keyword>
<dbReference type="Proteomes" id="UP001209878">
    <property type="component" value="Unassembled WGS sequence"/>
</dbReference>
<evidence type="ECO:0000313" key="2">
    <source>
        <dbReference type="Proteomes" id="UP001209878"/>
    </source>
</evidence>
<dbReference type="Gene3D" id="2.120.10.80">
    <property type="entry name" value="Kelch-type beta propeller"/>
    <property type="match status" value="2"/>
</dbReference>
<organism evidence="1 2">
    <name type="scientific">Ridgeia piscesae</name>
    <name type="common">Tubeworm</name>
    <dbReference type="NCBI Taxonomy" id="27915"/>
    <lineage>
        <taxon>Eukaryota</taxon>
        <taxon>Metazoa</taxon>
        <taxon>Spiralia</taxon>
        <taxon>Lophotrochozoa</taxon>
        <taxon>Annelida</taxon>
        <taxon>Polychaeta</taxon>
        <taxon>Sedentaria</taxon>
        <taxon>Canalipalpata</taxon>
        <taxon>Sabellida</taxon>
        <taxon>Siboglinidae</taxon>
        <taxon>Ridgeia</taxon>
    </lineage>
</organism>
<proteinExistence type="predicted"/>
<dbReference type="PANTHER" id="PTHR47196:SF1">
    <property type="entry name" value="KELCH DOMAIN-CONTAINING PROTEIN 9"/>
    <property type="match status" value="1"/>
</dbReference>
<comment type="caution">
    <text evidence="1">The sequence shown here is derived from an EMBL/GenBank/DDBJ whole genome shotgun (WGS) entry which is preliminary data.</text>
</comment>
<protein>
    <submittedName>
        <fullName evidence="1">Uncharacterized protein</fullName>
    </submittedName>
</protein>
<dbReference type="Pfam" id="PF24681">
    <property type="entry name" value="Kelch_KLHDC2_KLHL20_DRC7"/>
    <property type="match status" value="2"/>
</dbReference>
<sequence>MASSAGDRSLNDSPCVNWRVVAPNGPSLAYHAGCVIGGQLFVHGGIDKKHSTTPLSNLYCLNIETSIWQQIRVANTPCLSHHACIVLEDRYMTLIGGWDGHVRTSNVCVYDTLEKQWIFPRVTGFNAGAGLSSHTAMLLSSGDILVIGREGSLRMQRRSGNAFLLRGSIQKGAFTYSEYSLGVSSRSGHSASIIGSTLYVIGGRADRLVEMHAGHKAAVTTPCGGFMSRLAMLEKRLSPMKKPPGGRKHHVAVSGGGVIFIHGGDTFDGRQREPVGDMFLYIKQSGQWFKLCTSSIGRAGHVCCCHGNRIMIHGGEGGRSVIHSDTYELEMGWT</sequence>
<dbReference type="GO" id="GO:0030332">
    <property type="term" value="F:cyclin binding"/>
    <property type="evidence" value="ECO:0007669"/>
    <property type="project" value="TreeGrafter"/>
</dbReference>
<name>A0AAD9UCX3_RIDPI</name>
<dbReference type="InterPro" id="IPR042941">
    <property type="entry name" value="KLDC9"/>
</dbReference>
<accession>A0AAD9UCX3</accession>
<dbReference type="SUPFAM" id="SSF117281">
    <property type="entry name" value="Kelch motif"/>
    <property type="match status" value="1"/>
</dbReference>
<dbReference type="EMBL" id="JAODUO010000257">
    <property type="protein sequence ID" value="KAK2184685.1"/>
    <property type="molecule type" value="Genomic_DNA"/>
</dbReference>
<evidence type="ECO:0000313" key="1">
    <source>
        <dbReference type="EMBL" id="KAK2184685.1"/>
    </source>
</evidence>
<dbReference type="AlphaFoldDB" id="A0AAD9UCX3"/>
<gene>
    <name evidence="1" type="ORF">NP493_257g03054</name>
</gene>
<dbReference type="PANTHER" id="PTHR47196">
    <property type="entry name" value="KELCH DOMAIN-CONTAINING PROTEIN 9"/>
    <property type="match status" value="1"/>
</dbReference>